<name>A0A2N5S6L8_9BASI</name>
<feature type="region of interest" description="Disordered" evidence="1">
    <location>
        <begin position="1"/>
        <end position="61"/>
    </location>
</feature>
<sequence length="93" mass="10048">MDRRNLPEPSLESACHSAELHAAGELEGSSRTEVRRTRPEGSPQESPPGGPAASEEGRFAPAQALLLEGLVGMTKSREPQQTCPQFWLPIQAK</sequence>
<evidence type="ECO:0000313" key="5">
    <source>
        <dbReference type="Proteomes" id="UP000235388"/>
    </source>
</evidence>
<evidence type="ECO:0000313" key="2">
    <source>
        <dbReference type="EMBL" id="PLW08865.1"/>
    </source>
</evidence>
<evidence type="ECO:0000313" key="4">
    <source>
        <dbReference type="EMBL" id="PLW45769.1"/>
    </source>
</evidence>
<keyword evidence="5" id="KW-1185">Reference proteome</keyword>
<feature type="compositionally biased region" description="Basic and acidic residues" evidence="1">
    <location>
        <begin position="18"/>
        <end position="39"/>
    </location>
</feature>
<dbReference type="AlphaFoldDB" id="A0A2N5S6L8"/>
<comment type="caution">
    <text evidence="2">The sequence shown here is derived from an EMBL/GenBank/DDBJ whole genome shotgun (WGS) entry which is preliminary data.</text>
</comment>
<reference evidence="5 6" key="1">
    <citation type="submission" date="2017-11" db="EMBL/GenBank/DDBJ databases">
        <title>De novo assembly and phasing of dikaryotic genomes from two isolates of Puccinia coronata f. sp. avenae, the causal agent of oat crown rust.</title>
        <authorList>
            <person name="Miller M.E."/>
            <person name="Zhang Y."/>
            <person name="Omidvar V."/>
            <person name="Sperschneider J."/>
            <person name="Schwessinger B."/>
            <person name="Raley C."/>
            <person name="Palmer J.M."/>
            <person name="Garnica D."/>
            <person name="Upadhyaya N."/>
            <person name="Rathjen J."/>
            <person name="Taylor J.M."/>
            <person name="Park R.F."/>
            <person name="Dodds P.N."/>
            <person name="Hirsch C.D."/>
            <person name="Kianian S.F."/>
            <person name="Figueroa M."/>
        </authorList>
    </citation>
    <scope>NUCLEOTIDE SEQUENCE [LARGE SCALE GENOMIC DNA]</scope>
    <source>
        <strain evidence="2">12NC29</strain>
        <strain evidence="3">12SD80</strain>
    </source>
</reference>
<protein>
    <submittedName>
        <fullName evidence="2">Uncharacterized protein</fullName>
    </submittedName>
</protein>
<evidence type="ECO:0000313" key="3">
    <source>
        <dbReference type="EMBL" id="PLW11392.1"/>
    </source>
</evidence>
<evidence type="ECO:0000256" key="1">
    <source>
        <dbReference type="SAM" id="MobiDB-lite"/>
    </source>
</evidence>
<dbReference type="Proteomes" id="UP000235392">
    <property type="component" value="Unassembled WGS sequence"/>
</dbReference>
<evidence type="ECO:0000313" key="6">
    <source>
        <dbReference type="Proteomes" id="UP000235392"/>
    </source>
</evidence>
<dbReference type="EMBL" id="PGCI01000045">
    <property type="protein sequence ID" value="PLW45769.1"/>
    <property type="molecule type" value="Genomic_DNA"/>
</dbReference>
<dbReference type="Proteomes" id="UP000235388">
    <property type="component" value="Unassembled WGS sequence"/>
</dbReference>
<accession>A0A2N5S6L8</accession>
<proteinExistence type="predicted"/>
<dbReference type="EMBL" id="PGCI01000925">
    <property type="protein sequence ID" value="PLW11392.1"/>
    <property type="molecule type" value="Genomic_DNA"/>
</dbReference>
<organism evidence="2 5">
    <name type="scientific">Puccinia coronata f. sp. avenae</name>
    <dbReference type="NCBI Taxonomy" id="200324"/>
    <lineage>
        <taxon>Eukaryota</taxon>
        <taxon>Fungi</taxon>
        <taxon>Dikarya</taxon>
        <taxon>Basidiomycota</taxon>
        <taxon>Pucciniomycotina</taxon>
        <taxon>Pucciniomycetes</taxon>
        <taxon>Pucciniales</taxon>
        <taxon>Pucciniaceae</taxon>
        <taxon>Puccinia</taxon>
    </lineage>
</organism>
<dbReference type="EMBL" id="PGCJ01001137">
    <property type="protein sequence ID" value="PLW08865.1"/>
    <property type="molecule type" value="Genomic_DNA"/>
</dbReference>
<gene>
    <name evidence="2" type="ORF">PCANC_21843</name>
    <name evidence="4" type="ORF">PCASD_04800</name>
    <name evidence="3" type="ORF">PCASD_21221</name>
</gene>